<dbReference type="GO" id="GO:0140359">
    <property type="term" value="F:ABC-type transporter activity"/>
    <property type="evidence" value="ECO:0007669"/>
    <property type="project" value="InterPro"/>
</dbReference>
<organism evidence="11 12">
    <name type="scientific">Thraustotheca clavata</name>
    <dbReference type="NCBI Taxonomy" id="74557"/>
    <lineage>
        <taxon>Eukaryota</taxon>
        <taxon>Sar</taxon>
        <taxon>Stramenopiles</taxon>
        <taxon>Oomycota</taxon>
        <taxon>Saprolegniomycetes</taxon>
        <taxon>Saprolegniales</taxon>
        <taxon>Achlyaceae</taxon>
        <taxon>Thraustotheca</taxon>
    </lineage>
</organism>
<keyword evidence="2" id="KW-0813">Transport</keyword>
<dbReference type="Proteomes" id="UP000243217">
    <property type="component" value="Unassembled WGS sequence"/>
</dbReference>
<dbReference type="InterPro" id="IPR013525">
    <property type="entry name" value="ABC2_TM"/>
</dbReference>
<dbReference type="Gene3D" id="3.40.50.300">
    <property type="entry name" value="P-loop containing nucleotide triphosphate hydrolases"/>
    <property type="match status" value="1"/>
</dbReference>
<feature type="transmembrane region" description="Helical" evidence="8">
    <location>
        <begin position="215"/>
        <end position="238"/>
    </location>
</feature>
<keyword evidence="9" id="KW-0732">Signal</keyword>
<dbReference type="SMART" id="SM00382">
    <property type="entry name" value="AAA"/>
    <property type="match status" value="1"/>
</dbReference>
<dbReference type="InterPro" id="IPR003593">
    <property type="entry name" value="AAA+_ATPase"/>
</dbReference>
<feature type="transmembrane region" description="Helical" evidence="8">
    <location>
        <begin position="658"/>
        <end position="679"/>
    </location>
</feature>
<dbReference type="AlphaFoldDB" id="A0A1W0A2X3"/>
<dbReference type="GO" id="GO:0016020">
    <property type="term" value="C:membrane"/>
    <property type="evidence" value="ECO:0007669"/>
    <property type="project" value="UniProtKB-SubCell"/>
</dbReference>
<sequence>MAPQWTLAVLLYGISMVLAVNTCSSGLSGMSCGMCASDAACSAITKGNRCVKSLQYVPDMQTKTYDCIMSQTLQAVFSDGAMALHCIKGSNNTCAMAVFKNATGITGEHAVDCTMGNCTFSGTSFTCSGLICKCTDLCSSLSKTIFEVTMFNKSLTVTTEGSTINVAIVGSPLPLGGACTASSCETAAVYNQVMGGSGSGSGSSKPKPSEKFSTALIIALTCVVAVAGAIAIVAGSFYSSYHVQLRKTAVLERSSSLEDPLSVAPLTTSTSPNISEKLEFFDITCTTVPKSRPFRKNSTDVTPKACTILHKISGSVHRGQVLGLMGPSGSGKTTLLNALAGVANGTTLITGQLALDSLPLPPDYRRLAAYVHQDDNLITTLTVRESMEYSAFLRLPCHWSLEAKQQMVNRVLDELRLTHVAESTIGSATSGVRGISGGERRRLSIGMELVTSPSILFLDEPTSGLDSSSANSLVAVLQALAKNGRMVIMSIHQPSTKSFLKLDKVLLLAKGKVMYNGASKHAADYFHRNGLPCPVEETIADHLLDVVSDADNVESLHKLWLDHHQAIHEPSSSSFINTMSFEMLQAEAETPDSPNTKKTTISRLFELQILFVRATRTLIRNKSLVVFHLLLSLILGLVAGGIFSGLQLNLAGFQNRTGSFYFVLTFFGFATLSSMDVFIKERSLFFKEAGAKYYSPLSYFLSKTLLDLFSLRIIPAILFASVFYYIMGLNPPADRFLLFTSTLVLFNVAAGSLSLFISTVSKTVGIANLIATVVLLIMLLFGGFLLNVQTMPKAVAPLQWLSLFKYAFEVMMTNELQGLLLSFDAPGYPAVPIYGEVFLKTIGQDVNNQVQDICCLIGFIIVLNIASYIALSLQVPKQTRLHMAPGGQSPIPILSNHAADAKSMACSSTVSLNAKID</sequence>
<evidence type="ECO:0000256" key="2">
    <source>
        <dbReference type="ARBA" id="ARBA00022448"/>
    </source>
</evidence>
<name>A0A1W0A2X3_9STRA</name>
<dbReference type="PANTHER" id="PTHR48041">
    <property type="entry name" value="ABC TRANSPORTER G FAMILY MEMBER 28"/>
    <property type="match status" value="1"/>
</dbReference>
<dbReference type="PROSITE" id="PS50893">
    <property type="entry name" value="ABC_TRANSPORTER_2"/>
    <property type="match status" value="1"/>
</dbReference>
<evidence type="ECO:0000313" key="12">
    <source>
        <dbReference type="Proteomes" id="UP000243217"/>
    </source>
</evidence>
<evidence type="ECO:0000313" key="11">
    <source>
        <dbReference type="EMBL" id="OQS04617.1"/>
    </source>
</evidence>
<dbReference type="Pfam" id="PF00005">
    <property type="entry name" value="ABC_tran"/>
    <property type="match status" value="1"/>
</dbReference>
<feature type="signal peptide" evidence="9">
    <location>
        <begin position="1"/>
        <end position="19"/>
    </location>
</feature>
<dbReference type="GO" id="GO:0016887">
    <property type="term" value="F:ATP hydrolysis activity"/>
    <property type="evidence" value="ECO:0007669"/>
    <property type="project" value="InterPro"/>
</dbReference>
<dbReference type="PROSITE" id="PS00211">
    <property type="entry name" value="ABC_TRANSPORTER_1"/>
    <property type="match status" value="1"/>
</dbReference>
<accession>A0A1W0A2X3</accession>
<dbReference type="SUPFAM" id="SSF52540">
    <property type="entry name" value="P-loop containing nucleoside triphosphate hydrolases"/>
    <property type="match status" value="1"/>
</dbReference>
<dbReference type="GO" id="GO:0005524">
    <property type="term" value="F:ATP binding"/>
    <property type="evidence" value="ECO:0007669"/>
    <property type="project" value="UniProtKB-KW"/>
</dbReference>
<evidence type="ECO:0000256" key="1">
    <source>
        <dbReference type="ARBA" id="ARBA00004141"/>
    </source>
</evidence>
<evidence type="ECO:0000259" key="10">
    <source>
        <dbReference type="PROSITE" id="PS50893"/>
    </source>
</evidence>
<keyword evidence="3 8" id="KW-0812">Transmembrane</keyword>
<evidence type="ECO:0000256" key="9">
    <source>
        <dbReference type="SAM" id="SignalP"/>
    </source>
</evidence>
<dbReference type="STRING" id="74557.A0A1W0A2X3"/>
<dbReference type="InterPro" id="IPR017871">
    <property type="entry name" value="ABC_transporter-like_CS"/>
</dbReference>
<feature type="transmembrane region" description="Helical" evidence="8">
    <location>
        <begin position="700"/>
        <end position="724"/>
    </location>
</feature>
<proteinExistence type="predicted"/>
<keyword evidence="7 8" id="KW-0472">Membrane</keyword>
<evidence type="ECO:0000256" key="8">
    <source>
        <dbReference type="SAM" id="Phobius"/>
    </source>
</evidence>
<feature type="transmembrane region" description="Helical" evidence="8">
    <location>
        <begin position="850"/>
        <end position="871"/>
    </location>
</feature>
<evidence type="ECO:0000256" key="7">
    <source>
        <dbReference type="ARBA" id="ARBA00023136"/>
    </source>
</evidence>
<evidence type="ECO:0000256" key="5">
    <source>
        <dbReference type="ARBA" id="ARBA00022840"/>
    </source>
</evidence>
<keyword evidence="4" id="KW-0547">Nucleotide-binding</keyword>
<dbReference type="InterPro" id="IPR050352">
    <property type="entry name" value="ABCG_transporters"/>
</dbReference>
<dbReference type="EMBL" id="JNBS01000584">
    <property type="protein sequence ID" value="OQS04617.1"/>
    <property type="molecule type" value="Genomic_DNA"/>
</dbReference>
<protein>
    <submittedName>
        <fullName evidence="11">ATP-binding Cassette (ABC) Superfamily</fullName>
    </submittedName>
</protein>
<keyword evidence="6 8" id="KW-1133">Transmembrane helix</keyword>
<feature type="chain" id="PRO_5013071362" evidence="9">
    <location>
        <begin position="20"/>
        <end position="917"/>
    </location>
</feature>
<dbReference type="InterPro" id="IPR027417">
    <property type="entry name" value="P-loop_NTPase"/>
</dbReference>
<gene>
    <name evidence="11" type="ORF">THRCLA_03165</name>
</gene>
<comment type="subcellular location">
    <subcellularLocation>
        <location evidence="1">Membrane</location>
        <topology evidence="1">Multi-pass membrane protein</topology>
    </subcellularLocation>
</comment>
<dbReference type="OrthoDB" id="66620at2759"/>
<dbReference type="PANTHER" id="PTHR48041:SF2">
    <property type="entry name" value="ATP-DEPENDENT PERMEASE-RELATED"/>
    <property type="match status" value="1"/>
</dbReference>
<reference evidence="11 12" key="1">
    <citation type="journal article" date="2014" name="Genome Biol. Evol.">
        <title>The secreted proteins of Achlya hypogyna and Thraustotheca clavata identify the ancestral oomycete secretome and reveal gene acquisitions by horizontal gene transfer.</title>
        <authorList>
            <person name="Misner I."/>
            <person name="Blouin N."/>
            <person name="Leonard G."/>
            <person name="Richards T.A."/>
            <person name="Lane C.E."/>
        </authorList>
    </citation>
    <scope>NUCLEOTIDE SEQUENCE [LARGE SCALE GENOMIC DNA]</scope>
    <source>
        <strain evidence="11 12">ATCC 34112</strain>
    </source>
</reference>
<evidence type="ECO:0000256" key="6">
    <source>
        <dbReference type="ARBA" id="ARBA00022989"/>
    </source>
</evidence>
<feature type="domain" description="ABC transporter" evidence="10">
    <location>
        <begin position="294"/>
        <end position="535"/>
    </location>
</feature>
<dbReference type="Pfam" id="PF01061">
    <property type="entry name" value="ABC2_membrane"/>
    <property type="match status" value="1"/>
</dbReference>
<feature type="transmembrane region" description="Helical" evidence="8">
    <location>
        <begin position="736"/>
        <end position="757"/>
    </location>
</feature>
<keyword evidence="5 11" id="KW-0067">ATP-binding</keyword>
<feature type="transmembrane region" description="Helical" evidence="8">
    <location>
        <begin position="624"/>
        <end position="646"/>
    </location>
</feature>
<evidence type="ECO:0000256" key="3">
    <source>
        <dbReference type="ARBA" id="ARBA00022692"/>
    </source>
</evidence>
<keyword evidence="12" id="KW-1185">Reference proteome</keyword>
<dbReference type="InterPro" id="IPR003439">
    <property type="entry name" value="ABC_transporter-like_ATP-bd"/>
</dbReference>
<comment type="caution">
    <text evidence="11">The sequence shown here is derived from an EMBL/GenBank/DDBJ whole genome shotgun (WGS) entry which is preliminary data.</text>
</comment>
<feature type="transmembrane region" description="Helical" evidence="8">
    <location>
        <begin position="764"/>
        <end position="786"/>
    </location>
</feature>
<evidence type="ECO:0000256" key="4">
    <source>
        <dbReference type="ARBA" id="ARBA00022741"/>
    </source>
</evidence>
<dbReference type="CDD" id="cd03213">
    <property type="entry name" value="ABCG_EPDR"/>
    <property type="match status" value="1"/>
</dbReference>